<evidence type="ECO:0000313" key="1">
    <source>
        <dbReference type="EMBL" id="KAJ6768542.1"/>
    </source>
</evidence>
<name>A0A9Q0WJQ1_9ROSI</name>
<evidence type="ECO:0000313" key="2">
    <source>
        <dbReference type="Proteomes" id="UP001151752"/>
    </source>
</evidence>
<gene>
    <name evidence="1" type="ORF">OIU74_022239</name>
</gene>
<dbReference type="Proteomes" id="UP001151752">
    <property type="component" value="Chromosome 8"/>
</dbReference>
<organism evidence="1 2">
    <name type="scientific">Salix koriyanagi</name>
    <dbReference type="NCBI Taxonomy" id="2511006"/>
    <lineage>
        <taxon>Eukaryota</taxon>
        <taxon>Viridiplantae</taxon>
        <taxon>Streptophyta</taxon>
        <taxon>Embryophyta</taxon>
        <taxon>Tracheophyta</taxon>
        <taxon>Spermatophyta</taxon>
        <taxon>Magnoliopsida</taxon>
        <taxon>eudicotyledons</taxon>
        <taxon>Gunneridae</taxon>
        <taxon>Pentapetalae</taxon>
        <taxon>rosids</taxon>
        <taxon>fabids</taxon>
        <taxon>Malpighiales</taxon>
        <taxon>Salicaceae</taxon>
        <taxon>Saliceae</taxon>
        <taxon>Salix</taxon>
    </lineage>
</organism>
<sequence>MSLPILLDVLRHPFEAITISHLADNTAHENLEWTDIGVNKIHLPLASSEIVEPKMIAKLIFRSCIGNVNLVA</sequence>
<comment type="caution">
    <text evidence="1">The sequence shown here is derived from an EMBL/GenBank/DDBJ whole genome shotgun (WGS) entry which is preliminary data.</text>
</comment>
<keyword evidence="2" id="KW-1185">Reference proteome</keyword>
<accession>A0A9Q0WJQ1</accession>
<dbReference type="AlphaFoldDB" id="A0A9Q0WJQ1"/>
<protein>
    <submittedName>
        <fullName evidence="1">Uncharacterized protein</fullName>
    </submittedName>
</protein>
<reference evidence="1" key="2">
    <citation type="journal article" date="2023" name="Int. J. Mol. Sci.">
        <title>De Novo Assembly and Annotation of 11 Diverse Shrub Willow (Salix) Genomes Reveals Novel Gene Organization in Sex-Linked Regions.</title>
        <authorList>
            <person name="Hyden B."/>
            <person name="Feng K."/>
            <person name="Yates T.B."/>
            <person name="Jawdy S."/>
            <person name="Cereghino C."/>
            <person name="Smart L.B."/>
            <person name="Muchero W."/>
        </authorList>
    </citation>
    <scope>NUCLEOTIDE SEQUENCE</scope>
    <source>
        <tissue evidence="1">Shoot tip</tissue>
    </source>
</reference>
<dbReference type="EMBL" id="JAPFFM010000003">
    <property type="protein sequence ID" value="KAJ6768542.1"/>
    <property type="molecule type" value="Genomic_DNA"/>
</dbReference>
<proteinExistence type="predicted"/>
<reference evidence="1" key="1">
    <citation type="submission" date="2022-11" db="EMBL/GenBank/DDBJ databases">
        <authorList>
            <person name="Hyden B.L."/>
            <person name="Feng K."/>
            <person name="Yates T."/>
            <person name="Jawdy S."/>
            <person name="Smart L.B."/>
            <person name="Muchero W."/>
        </authorList>
    </citation>
    <scope>NUCLEOTIDE SEQUENCE</scope>
    <source>
        <tissue evidence="1">Shoot tip</tissue>
    </source>
</reference>